<evidence type="ECO:0000313" key="4">
    <source>
        <dbReference type="Proteomes" id="UP000595857"/>
    </source>
</evidence>
<dbReference type="PANTHER" id="PTHR35535">
    <property type="entry name" value="HEAT SHOCK PROTEIN HSLJ"/>
    <property type="match status" value="1"/>
</dbReference>
<evidence type="ECO:0000256" key="1">
    <source>
        <dbReference type="SAM" id="SignalP"/>
    </source>
</evidence>
<gene>
    <name evidence="3" type="ORF">JI748_02115</name>
</gene>
<dbReference type="InterPro" id="IPR039366">
    <property type="entry name" value="Pilotin"/>
</dbReference>
<dbReference type="InterPro" id="IPR005184">
    <property type="entry name" value="DUF306_Meta_HslJ"/>
</dbReference>
<proteinExistence type="predicted"/>
<sequence>MLWSKLIGIVVALGLFAVPAFAQSTTLTGTVTYNERMALPRGAFLQVSLVRLPGGQAVTGAAAAIPAKGQLPIAWTLNLHDGVATDGASYGILADIAVGGRVLFRTARPVPVEVGGESPTAVLVRFSPDPEPDVADVDTGAVPPDGLINQLWTVTSIGGRPVTGTRPLTLSIAADHRAGGSAGCNNFFTEATIDDSKLHFGPAAATRMACATAITDQETAFLAALAAVGGYELDGTSLRLLDAAGIPLIGLIRAAE</sequence>
<name>A0ABX7CAR4_9HYPH</name>
<dbReference type="InterPro" id="IPR038670">
    <property type="entry name" value="HslJ-like_sf"/>
</dbReference>
<dbReference type="EMBL" id="CP068046">
    <property type="protein sequence ID" value="QQR39837.1"/>
    <property type="molecule type" value="Genomic_DNA"/>
</dbReference>
<evidence type="ECO:0000259" key="2">
    <source>
        <dbReference type="Pfam" id="PF03724"/>
    </source>
</evidence>
<dbReference type="Gene3D" id="2.40.128.270">
    <property type="match status" value="1"/>
</dbReference>
<dbReference type="Proteomes" id="UP000595857">
    <property type="component" value="Chromosome"/>
</dbReference>
<dbReference type="Pfam" id="PF09619">
    <property type="entry name" value="YscW"/>
    <property type="match status" value="1"/>
</dbReference>
<evidence type="ECO:0000313" key="3">
    <source>
        <dbReference type="EMBL" id="QQR39837.1"/>
    </source>
</evidence>
<feature type="domain" description="DUF306" evidence="2">
    <location>
        <begin position="146"/>
        <end position="245"/>
    </location>
</feature>
<organism evidence="3 4">
    <name type="scientific">Devosia rhizoryzae</name>
    <dbReference type="NCBI Taxonomy" id="2774137"/>
    <lineage>
        <taxon>Bacteria</taxon>
        <taxon>Pseudomonadati</taxon>
        <taxon>Pseudomonadota</taxon>
        <taxon>Alphaproteobacteria</taxon>
        <taxon>Hyphomicrobiales</taxon>
        <taxon>Devosiaceae</taxon>
        <taxon>Devosia</taxon>
    </lineage>
</organism>
<protein>
    <submittedName>
        <fullName evidence="3">META domain-containing protein</fullName>
    </submittedName>
</protein>
<keyword evidence="1" id="KW-0732">Signal</keyword>
<keyword evidence="4" id="KW-1185">Reference proteome</keyword>
<feature type="chain" id="PRO_5046719598" evidence="1">
    <location>
        <begin position="23"/>
        <end position="256"/>
    </location>
</feature>
<dbReference type="Pfam" id="PF03724">
    <property type="entry name" value="META"/>
    <property type="match status" value="1"/>
</dbReference>
<feature type="signal peptide" evidence="1">
    <location>
        <begin position="1"/>
        <end position="22"/>
    </location>
</feature>
<dbReference type="InterPro" id="IPR053147">
    <property type="entry name" value="Hsp_HslJ-like"/>
</dbReference>
<accession>A0ABX7CAR4</accession>
<dbReference type="PANTHER" id="PTHR35535:SF2">
    <property type="entry name" value="DUF306 DOMAIN-CONTAINING PROTEIN"/>
    <property type="match status" value="1"/>
</dbReference>
<reference evidence="3 4" key="1">
    <citation type="submission" date="2021-01" db="EMBL/GenBank/DDBJ databases">
        <title>Genome seq and assembly of Devosia sp. LEGU1.</title>
        <authorList>
            <person name="Chhetri G."/>
        </authorList>
    </citation>
    <scope>NUCLEOTIDE SEQUENCE [LARGE SCALE GENOMIC DNA]</scope>
    <source>
        <strain evidence="3 4">LEGU1</strain>
    </source>
</reference>
<dbReference type="RefSeq" id="WP_201634590.1">
    <property type="nucleotide sequence ID" value="NZ_CP068046.1"/>
</dbReference>